<comment type="caution">
    <text evidence="2">The sequence shown here is derived from an EMBL/GenBank/DDBJ whole genome shotgun (WGS) entry which is preliminary data.</text>
</comment>
<organism evidence="2 3">
    <name type="scientific">Rudanella paleaurantiibacter</name>
    <dbReference type="NCBI Taxonomy" id="2614655"/>
    <lineage>
        <taxon>Bacteria</taxon>
        <taxon>Pseudomonadati</taxon>
        <taxon>Bacteroidota</taxon>
        <taxon>Cytophagia</taxon>
        <taxon>Cytophagales</taxon>
        <taxon>Cytophagaceae</taxon>
        <taxon>Rudanella</taxon>
    </lineage>
</organism>
<sequence>MAYLNLDRLPDVRFQKALPLNEGLGSKKIYSVFLSYRRVDKQYVAKVVQFLNALDASIYIDFLDDELNNTPNDQTAPTLRKRIQQSKKMIQLITPNSSDSKWMPWELGLGDGVLGYPNAVILPTVTTHFRNFDQEYIKMYGRIETSDSRDGTRNDWAVLYPNGDGVWFRQWLIS</sequence>
<evidence type="ECO:0000259" key="1">
    <source>
        <dbReference type="PROSITE" id="PS50104"/>
    </source>
</evidence>
<dbReference type="AlphaFoldDB" id="A0A7J5TS65"/>
<protein>
    <submittedName>
        <fullName evidence="2">TIR domain-containing protein</fullName>
    </submittedName>
</protein>
<dbReference type="Proteomes" id="UP000488299">
    <property type="component" value="Unassembled WGS sequence"/>
</dbReference>
<dbReference type="PROSITE" id="PS50104">
    <property type="entry name" value="TIR"/>
    <property type="match status" value="1"/>
</dbReference>
<accession>A0A7J5TS65</accession>
<dbReference type="GO" id="GO:0007165">
    <property type="term" value="P:signal transduction"/>
    <property type="evidence" value="ECO:0007669"/>
    <property type="project" value="InterPro"/>
</dbReference>
<dbReference type="InterPro" id="IPR035897">
    <property type="entry name" value="Toll_tir_struct_dom_sf"/>
</dbReference>
<name>A0A7J5TS65_9BACT</name>
<dbReference type="Pfam" id="PF13676">
    <property type="entry name" value="TIR_2"/>
    <property type="match status" value="1"/>
</dbReference>
<gene>
    <name evidence="2" type="ORF">F5984_25510</name>
</gene>
<reference evidence="2 3" key="1">
    <citation type="submission" date="2019-10" db="EMBL/GenBank/DDBJ databases">
        <title>Rudanella paleaurantiibacter sp. nov., isolated from sludge.</title>
        <authorList>
            <person name="Xu S.Q."/>
        </authorList>
    </citation>
    <scope>NUCLEOTIDE SEQUENCE [LARGE SCALE GENOMIC DNA]</scope>
    <source>
        <strain evidence="2 3">HX-22-17</strain>
    </source>
</reference>
<proteinExistence type="predicted"/>
<evidence type="ECO:0000313" key="3">
    <source>
        <dbReference type="Proteomes" id="UP000488299"/>
    </source>
</evidence>
<dbReference type="EMBL" id="WELI01000019">
    <property type="protein sequence ID" value="KAB7725849.1"/>
    <property type="molecule type" value="Genomic_DNA"/>
</dbReference>
<evidence type="ECO:0000313" key="2">
    <source>
        <dbReference type="EMBL" id="KAB7725849.1"/>
    </source>
</evidence>
<keyword evidence="3" id="KW-1185">Reference proteome</keyword>
<dbReference type="InterPro" id="IPR000157">
    <property type="entry name" value="TIR_dom"/>
</dbReference>
<feature type="domain" description="TIR" evidence="1">
    <location>
        <begin position="28"/>
        <end position="159"/>
    </location>
</feature>
<dbReference type="RefSeq" id="WP_152127086.1">
    <property type="nucleotide sequence ID" value="NZ_WELI01000019.1"/>
</dbReference>
<dbReference type="Gene3D" id="3.40.50.10140">
    <property type="entry name" value="Toll/interleukin-1 receptor homology (TIR) domain"/>
    <property type="match status" value="1"/>
</dbReference>
<dbReference type="SUPFAM" id="SSF52200">
    <property type="entry name" value="Toll/Interleukin receptor TIR domain"/>
    <property type="match status" value="1"/>
</dbReference>